<reference evidence="9" key="2">
    <citation type="submission" date="2022-08" db="EMBL/GenBank/DDBJ databases">
        <authorList>
            <person name="Dong C."/>
        </authorList>
    </citation>
    <scope>NUCLEOTIDE SEQUENCE</scope>
    <source>
        <strain evidence="9">59MF3M-4</strain>
    </source>
</reference>
<evidence type="ECO:0000256" key="6">
    <source>
        <dbReference type="ARBA" id="ARBA00022967"/>
    </source>
</evidence>
<keyword evidence="5 9" id="KW-0067">ATP-binding</keyword>
<dbReference type="RefSeq" id="WP_260975795.1">
    <property type="nucleotide sequence ID" value="NZ_JAOANI010000015.1"/>
</dbReference>
<evidence type="ECO:0000256" key="4">
    <source>
        <dbReference type="ARBA" id="ARBA00022741"/>
    </source>
</evidence>
<dbReference type="InterPro" id="IPR017871">
    <property type="entry name" value="ABC_transporter-like_CS"/>
</dbReference>
<dbReference type="Gene3D" id="3.40.50.300">
    <property type="entry name" value="P-loop containing nucleotide triphosphate hydrolases"/>
    <property type="match status" value="1"/>
</dbReference>
<dbReference type="GO" id="GO:0005524">
    <property type="term" value="F:ATP binding"/>
    <property type="evidence" value="ECO:0007669"/>
    <property type="project" value="UniProtKB-KW"/>
</dbReference>
<organism evidence="9 10">
    <name type="scientific">Thalassolituus pacificus</name>
    <dbReference type="NCBI Taxonomy" id="2975440"/>
    <lineage>
        <taxon>Bacteria</taxon>
        <taxon>Pseudomonadati</taxon>
        <taxon>Pseudomonadota</taxon>
        <taxon>Gammaproteobacteria</taxon>
        <taxon>Oceanospirillales</taxon>
        <taxon>Oceanospirillaceae</taxon>
        <taxon>Thalassolituus</taxon>
    </lineage>
</organism>
<keyword evidence="2" id="KW-0813">Transport</keyword>
<proteinExistence type="predicted"/>
<dbReference type="PROSITE" id="PS00211">
    <property type="entry name" value="ABC_TRANSPORTER_1"/>
    <property type="match status" value="1"/>
</dbReference>
<name>A0A9X2WEE4_9GAMM</name>
<dbReference type="PANTHER" id="PTHR43166">
    <property type="entry name" value="AMINO ACID IMPORT ATP-BINDING PROTEIN"/>
    <property type="match status" value="1"/>
</dbReference>
<dbReference type="GO" id="GO:0016887">
    <property type="term" value="F:ATP hydrolysis activity"/>
    <property type="evidence" value="ECO:0007669"/>
    <property type="project" value="InterPro"/>
</dbReference>
<dbReference type="InterPro" id="IPR027417">
    <property type="entry name" value="P-loop_NTPase"/>
</dbReference>
<keyword evidence="3" id="KW-1003">Cell membrane</keyword>
<dbReference type="PROSITE" id="PS50893">
    <property type="entry name" value="ABC_TRANSPORTER_2"/>
    <property type="match status" value="1"/>
</dbReference>
<dbReference type="InterPro" id="IPR050086">
    <property type="entry name" value="MetN_ABC_transporter-like"/>
</dbReference>
<dbReference type="InterPro" id="IPR003593">
    <property type="entry name" value="AAA+_ATPase"/>
</dbReference>
<feature type="domain" description="ABC transporter" evidence="8">
    <location>
        <begin position="11"/>
        <end position="225"/>
    </location>
</feature>
<keyword evidence="7" id="KW-0472">Membrane</keyword>
<evidence type="ECO:0000256" key="1">
    <source>
        <dbReference type="ARBA" id="ARBA00004417"/>
    </source>
</evidence>
<keyword evidence="4" id="KW-0547">Nucleotide-binding</keyword>
<dbReference type="EMBL" id="JAOANI010000015">
    <property type="protein sequence ID" value="MCT7358899.1"/>
    <property type="molecule type" value="Genomic_DNA"/>
</dbReference>
<gene>
    <name evidence="9" type="ORF">NYR02_07710</name>
</gene>
<accession>A0A9X2WEE4</accession>
<evidence type="ECO:0000313" key="9">
    <source>
        <dbReference type="EMBL" id="MCT7358899.1"/>
    </source>
</evidence>
<sequence>MSVNADAAILFQLQQFDLTLGKHRVLHNINLTVRQGEKIAIIGPSGAGKSSLLEVLYRQQPQQIALCPQQGGLVDMLSVYNNIFMGGLERHSSVYNLLNLIRSFNTPRAEIQQLCNELGLEDKLWHSPDRLSGGQRQRVAVGRALYRQQPVFLGDEPVSALDPLQAENILQLLINRHNTLLISLHNRRLALAHFDRVLALRAGELVYDGPAAALTSNDLDAFYAS</sequence>
<evidence type="ECO:0000256" key="7">
    <source>
        <dbReference type="ARBA" id="ARBA00023136"/>
    </source>
</evidence>
<keyword evidence="10" id="KW-1185">Reference proteome</keyword>
<comment type="subcellular location">
    <subcellularLocation>
        <location evidence="1">Cell inner membrane</location>
        <topology evidence="1">Peripheral membrane protein</topology>
    </subcellularLocation>
</comment>
<dbReference type="GO" id="GO:0005886">
    <property type="term" value="C:plasma membrane"/>
    <property type="evidence" value="ECO:0007669"/>
    <property type="project" value="UniProtKB-SubCell"/>
</dbReference>
<dbReference type="Proteomes" id="UP001147830">
    <property type="component" value="Unassembled WGS sequence"/>
</dbReference>
<comment type="caution">
    <text evidence="9">The sequence shown here is derived from an EMBL/GenBank/DDBJ whole genome shotgun (WGS) entry which is preliminary data.</text>
</comment>
<evidence type="ECO:0000259" key="8">
    <source>
        <dbReference type="PROSITE" id="PS50893"/>
    </source>
</evidence>
<keyword evidence="6" id="KW-1278">Translocase</keyword>
<evidence type="ECO:0000256" key="2">
    <source>
        <dbReference type="ARBA" id="ARBA00022448"/>
    </source>
</evidence>
<evidence type="ECO:0000313" key="10">
    <source>
        <dbReference type="Proteomes" id="UP001147830"/>
    </source>
</evidence>
<dbReference type="SUPFAM" id="SSF52540">
    <property type="entry name" value="P-loop containing nucleoside triphosphate hydrolases"/>
    <property type="match status" value="1"/>
</dbReference>
<evidence type="ECO:0000256" key="5">
    <source>
        <dbReference type="ARBA" id="ARBA00022840"/>
    </source>
</evidence>
<dbReference type="InterPro" id="IPR003439">
    <property type="entry name" value="ABC_transporter-like_ATP-bd"/>
</dbReference>
<dbReference type="PANTHER" id="PTHR43166:SF6">
    <property type="entry name" value="PHOSPHONATES IMPORT ATP-BINDING PROTEIN PHNC"/>
    <property type="match status" value="1"/>
</dbReference>
<dbReference type="Pfam" id="PF00005">
    <property type="entry name" value="ABC_tran"/>
    <property type="match status" value="1"/>
</dbReference>
<reference evidence="9" key="1">
    <citation type="journal article" date="2022" name="Front. Microbiol.">
        <title>Genome-based taxonomic rearrangement of Oceanobacter-related bacteria including the description of Thalassolituus hydrocarbonoclasticus sp. nov. and Thalassolituus pacificus sp. nov. and emended description of the genus Thalassolituus.</title>
        <authorList>
            <person name="Dong C."/>
            <person name="Wei L."/>
            <person name="Wang J."/>
            <person name="Lai Q."/>
            <person name="Huang Z."/>
            <person name="Shao Z."/>
        </authorList>
    </citation>
    <scope>NUCLEOTIDE SEQUENCE</scope>
    <source>
        <strain evidence="9">59MF3M-4</strain>
    </source>
</reference>
<dbReference type="AlphaFoldDB" id="A0A9X2WEE4"/>
<protein>
    <submittedName>
        <fullName evidence="9">ATP-binding cassette domain-containing protein</fullName>
    </submittedName>
</protein>
<dbReference type="SMART" id="SM00382">
    <property type="entry name" value="AAA"/>
    <property type="match status" value="1"/>
</dbReference>
<evidence type="ECO:0000256" key="3">
    <source>
        <dbReference type="ARBA" id="ARBA00022475"/>
    </source>
</evidence>